<organism evidence="1 2">
    <name type="scientific">Limnospira maxima CS-328</name>
    <dbReference type="NCBI Taxonomy" id="513049"/>
    <lineage>
        <taxon>Bacteria</taxon>
        <taxon>Bacillati</taxon>
        <taxon>Cyanobacteriota</taxon>
        <taxon>Cyanophyceae</taxon>
        <taxon>Oscillatoriophycideae</taxon>
        <taxon>Oscillatoriales</taxon>
        <taxon>Sirenicapillariaceae</taxon>
        <taxon>Limnospira</taxon>
    </lineage>
</organism>
<name>B5VXB0_LIMMA</name>
<evidence type="ECO:0000313" key="1">
    <source>
        <dbReference type="EMBL" id="EDZ96115.1"/>
    </source>
</evidence>
<reference evidence="1 2" key="1">
    <citation type="journal article" date="2011" name="Appl. Environ. Microbiol.">
        <title>Contribution of a Sodium Ion Gradient to Energy Conservation during Fermentation in the Cyanobacterium Arthrospira (Spirulina) maxima CS-328.</title>
        <authorList>
            <person name="Carrieri D."/>
            <person name="Ananyev G."/>
            <person name="Lenz O."/>
            <person name="Bryant D.A."/>
            <person name="Dismukes G.C."/>
        </authorList>
    </citation>
    <scope>NUCLEOTIDE SEQUENCE [LARGE SCALE GENOMIC DNA]</scope>
    <source>
        <strain evidence="1 2">CS-328</strain>
    </source>
</reference>
<gene>
    <name evidence="1" type="ORF">AmaxDRAFT_1152</name>
</gene>
<dbReference type="AlphaFoldDB" id="B5VXB0"/>
<dbReference type="EMBL" id="ABYK01000006">
    <property type="protein sequence ID" value="EDZ96115.1"/>
    <property type="molecule type" value="Genomic_DNA"/>
</dbReference>
<evidence type="ECO:0000313" key="2">
    <source>
        <dbReference type="Proteomes" id="UP000004061"/>
    </source>
</evidence>
<protein>
    <submittedName>
        <fullName evidence="1">Uncharacterized protein</fullName>
    </submittedName>
</protein>
<keyword evidence="2" id="KW-1185">Reference proteome</keyword>
<dbReference type="Proteomes" id="UP000004061">
    <property type="component" value="Unassembled WGS sequence"/>
</dbReference>
<comment type="caution">
    <text evidence="1">The sequence shown here is derived from an EMBL/GenBank/DDBJ whole genome shotgun (WGS) entry which is preliminary data.</text>
</comment>
<proteinExistence type="predicted"/>
<accession>B5VXB0</accession>
<dbReference type="RefSeq" id="WP_006668536.1">
    <property type="nucleotide sequence ID" value="NZ_ABYK01000006.1"/>
</dbReference>
<sequence length="83" mass="9327">MAYPDGSVFDFPVMNGVAGSDPPYHIRGWWVSFRFSGDEWGSWFLTQPTILPFDFRVMNGVAGSEARGIYCEMISVIKNTEAL</sequence>